<keyword evidence="3" id="KW-1185">Reference proteome</keyword>
<gene>
    <name evidence="2" type="ORF">AMAG_06134</name>
</gene>
<feature type="region of interest" description="Disordered" evidence="1">
    <location>
        <begin position="90"/>
        <end position="133"/>
    </location>
</feature>
<proteinExistence type="predicted"/>
<protein>
    <submittedName>
        <fullName evidence="2">Uncharacterized protein</fullName>
    </submittedName>
</protein>
<accession>A0A0L0SE66</accession>
<dbReference type="AlphaFoldDB" id="A0A0L0SE66"/>
<dbReference type="EMBL" id="GG745336">
    <property type="protein sequence ID" value="KNE60776.1"/>
    <property type="molecule type" value="Genomic_DNA"/>
</dbReference>
<organism evidence="2 3">
    <name type="scientific">Allomyces macrogynus (strain ATCC 38327)</name>
    <name type="common">Allomyces javanicus var. macrogynus</name>
    <dbReference type="NCBI Taxonomy" id="578462"/>
    <lineage>
        <taxon>Eukaryota</taxon>
        <taxon>Fungi</taxon>
        <taxon>Fungi incertae sedis</taxon>
        <taxon>Blastocladiomycota</taxon>
        <taxon>Blastocladiomycetes</taxon>
        <taxon>Blastocladiales</taxon>
        <taxon>Blastocladiaceae</taxon>
        <taxon>Allomyces</taxon>
    </lineage>
</organism>
<evidence type="ECO:0000313" key="3">
    <source>
        <dbReference type="Proteomes" id="UP000054350"/>
    </source>
</evidence>
<sequence length="133" mass="14688">MVAKNHAHNRGEWNSMANDGSDAFGSINDDWETIFVRDSEGRRVAVHVPAASEVRVRALSTLVFVSASFKVVPNNGQSEDVMVVKNKTPRPIPVHVTPYTNVNDPNGEGPPQKRRAWCHTDKSFRSARPSSPP</sequence>
<dbReference type="Proteomes" id="UP000054350">
    <property type="component" value="Unassembled WGS sequence"/>
</dbReference>
<reference evidence="2 3" key="1">
    <citation type="submission" date="2009-11" db="EMBL/GenBank/DDBJ databases">
        <title>Annotation of Allomyces macrogynus ATCC 38327.</title>
        <authorList>
            <consortium name="The Broad Institute Genome Sequencing Platform"/>
            <person name="Russ C."/>
            <person name="Cuomo C."/>
            <person name="Burger G."/>
            <person name="Gray M.W."/>
            <person name="Holland P.W.H."/>
            <person name="King N."/>
            <person name="Lang F.B.F."/>
            <person name="Roger A.J."/>
            <person name="Ruiz-Trillo I."/>
            <person name="Young S.K."/>
            <person name="Zeng Q."/>
            <person name="Gargeya S."/>
            <person name="Fitzgerald M."/>
            <person name="Haas B."/>
            <person name="Abouelleil A."/>
            <person name="Alvarado L."/>
            <person name="Arachchi H.M."/>
            <person name="Berlin A."/>
            <person name="Chapman S.B."/>
            <person name="Gearin G."/>
            <person name="Goldberg J."/>
            <person name="Griggs A."/>
            <person name="Gujja S."/>
            <person name="Hansen M."/>
            <person name="Heiman D."/>
            <person name="Howarth C."/>
            <person name="Larimer J."/>
            <person name="Lui A."/>
            <person name="MacDonald P.J.P."/>
            <person name="McCowen C."/>
            <person name="Montmayeur A."/>
            <person name="Murphy C."/>
            <person name="Neiman D."/>
            <person name="Pearson M."/>
            <person name="Priest M."/>
            <person name="Roberts A."/>
            <person name="Saif S."/>
            <person name="Shea T."/>
            <person name="Sisk P."/>
            <person name="Stolte C."/>
            <person name="Sykes S."/>
            <person name="Wortman J."/>
            <person name="Nusbaum C."/>
            <person name="Birren B."/>
        </authorList>
    </citation>
    <scope>NUCLEOTIDE SEQUENCE [LARGE SCALE GENOMIC DNA]</scope>
    <source>
        <strain evidence="2 3">ATCC 38327</strain>
    </source>
</reference>
<name>A0A0L0SE66_ALLM3</name>
<evidence type="ECO:0000256" key="1">
    <source>
        <dbReference type="SAM" id="MobiDB-lite"/>
    </source>
</evidence>
<dbReference type="VEuPathDB" id="FungiDB:AMAG_06134"/>
<evidence type="ECO:0000313" key="2">
    <source>
        <dbReference type="EMBL" id="KNE60776.1"/>
    </source>
</evidence>
<reference evidence="3" key="2">
    <citation type="submission" date="2009-11" db="EMBL/GenBank/DDBJ databases">
        <title>The Genome Sequence of Allomyces macrogynus strain ATCC 38327.</title>
        <authorList>
            <consortium name="The Broad Institute Genome Sequencing Platform"/>
            <person name="Russ C."/>
            <person name="Cuomo C."/>
            <person name="Shea T."/>
            <person name="Young S.K."/>
            <person name="Zeng Q."/>
            <person name="Koehrsen M."/>
            <person name="Haas B."/>
            <person name="Borodovsky M."/>
            <person name="Guigo R."/>
            <person name="Alvarado L."/>
            <person name="Berlin A."/>
            <person name="Borenstein D."/>
            <person name="Chen Z."/>
            <person name="Engels R."/>
            <person name="Freedman E."/>
            <person name="Gellesch M."/>
            <person name="Goldberg J."/>
            <person name="Griggs A."/>
            <person name="Gujja S."/>
            <person name="Heiman D."/>
            <person name="Hepburn T."/>
            <person name="Howarth C."/>
            <person name="Jen D."/>
            <person name="Larson L."/>
            <person name="Lewis B."/>
            <person name="Mehta T."/>
            <person name="Park D."/>
            <person name="Pearson M."/>
            <person name="Roberts A."/>
            <person name="Saif S."/>
            <person name="Shenoy N."/>
            <person name="Sisk P."/>
            <person name="Stolte C."/>
            <person name="Sykes S."/>
            <person name="Walk T."/>
            <person name="White J."/>
            <person name="Yandava C."/>
            <person name="Burger G."/>
            <person name="Gray M.W."/>
            <person name="Holland P.W.H."/>
            <person name="King N."/>
            <person name="Lang F.B.F."/>
            <person name="Roger A.J."/>
            <person name="Ruiz-Trillo I."/>
            <person name="Lander E."/>
            <person name="Nusbaum C."/>
        </authorList>
    </citation>
    <scope>NUCLEOTIDE SEQUENCE [LARGE SCALE GENOMIC DNA]</scope>
    <source>
        <strain evidence="3">ATCC 38327</strain>
    </source>
</reference>